<accession>A0ABX3BNK8</accession>
<reference evidence="2 3" key="1">
    <citation type="submission" date="2016-08" db="EMBL/GenBank/DDBJ databases">
        <authorList>
            <person name="Eshaghi A."/>
            <person name="Soares D."/>
            <person name="Kus J."/>
            <person name="Richardson D."/>
            <person name="Li A."/>
            <person name="Patel S.N."/>
        </authorList>
    </citation>
    <scope>NUCLEOTIDE SEQUENCE [LARGE SCALE GENOMIC DNA]</scope>
    <source>
        <strain evidence="2 3">C860</strain>
    </source>
</reference>
<feature type="domain" description="Glycosyl transferase family 25" evidence="1">
    <location>
        <begin position="10"/>
        <end position="131"/>
    </location>
</feature>
<evidence type="ECO:0000259" key="1">
    <source>
        <dbReference type="Pfam" id="PF01755"/>
    </source>
</evidence>
<name>A0ABX3BNK8_9PAST</name>
<organism evidence="2 3">
    <name type="scientific">Haemophilus quentini</name>
    <dbReference type="NCBI Taxonomy" id="123834"/>
    <lineage>
        <taxon>Bacteria</taxon>
        <taxon>Pseudomonadati</taxon>
        <taxon>Pseudomonadota</taxon>
        <taxon>Gammaproteobacteria</taxon>
        <taxon>Pasteurellales</taxon>
        <taxon>Pasteurellaceae</taxon>
        <taxon>Haemophilus</taxon>
    </lineage>
</organism>
<dbReference type="InterPro" id="IPR002654">
    <property type="entry name" value="Glyco_trans_25"/>
</dbReference>
<gene>
    <name evidence="2" type="ORF">BFQ30_03430</name>
</gene>
<dbReference type="CDD" id="cd06532">
    <property type="entry name" value="Glyco_transf_25"/>
    <property type="match status" value="1"/>
</dbReference>
<sequence>MNKQTNKQTKGYVINLNRSPERLRKFFSQTSANLFTRMPAVDKKLLELFDLEIFFNTSLCESLMGRKVTSGEIACTLSHIACWKAIANDDTLLDRDFAIIAEDDVLLKNDLQSSLQDVIDTFENGYFLNQENVDLIILQSLAFDWFNLDENFCPMYYEYDNSGSSLYLIRKSLAIELTEKLKKEKPYWLADWFTDFCDKERVRGVKPHLGYIVGGFDAPSDLESDRQRARCNT</sequence>
<dbReference type="Proteomes" id="UP000175677">
    <property type="component" value="Unassembled WGS sequence"/>
</dbReference>
<evidence type="ECO:0000313" key="3">
    <source>
        <dbReference type="Proteomes" id="UP000175677"/>
    </source>
</evidence>
<dbReference type="Pfam" id="PF01755">
    <property type="entry name" value="Glyco_transf_25"/>
    <property type="match status" value="1"/>
</dbReference>
<dbReference type="RefSeq" id="WP_005643060.1">
    <property type="nucleotide sequence ID" value="NZ_MCII02000012.1"/>
</dbReference>
<protein>
    <recommendedName>
        <fullName evidence="1">Glycosyl transferase family 25 domain-containing protein</fullName>
    </recommendedName>
</protein>
<dbReference type="EMBL" id="MDJC01000056">
    <property type="protein sequence ID" value="OEY74718.1"/>
    <property type="molecule type" value="Genomic_DNA"/>
</dbReference>
<proteinExistence type="predicted"/>
<comment type="caution">
    <text evidence="2">The sequence shown here is derived from an EMBL/GenBank/DDBJ whole genome shotgun (WGS) entry which is preliminary data.</text>
</comment>
<keyword evidence="3" id="KW-1185">Reference proteome</keyword>
<evidence type="ECO:0000313" key="2">
    <source>
        <dbReference type="EMBL" id="OEY74718.1"/>
    </source>
</evidence>